<name>T0YIG4_9ZZZZ</name>
<feature type="non-terminal residue" evidence="2">
    <location>
        <position position="1"/>
    </location>
</feature>
<comment type="caution">
    <text evidence="2">The sequence shown here is derived from an EMBL/GenBank/DDBJ whole genome shotgun (WGS) entry which is preliminary data.</text>
</comment>
<evidence type="ECO:0000256" key="1">
    <source>
        <dbReference type="SAM" id="MobiDB-lite"/>
    </source>
</evidence>
<dbReference type="AlphaFoldDB" id="T0YIG4"/>
<accession>T0YIG4</accession>
<feature type="region of interest" description="Disordered" evidence="1">
    <location>
        <begin position="103"/>
        <end position="143"/>
    </location>
</feature>
<dbReference type="EMBL" id="AUZX01013597">
    <property type="protein sequence ID" value="EQD35166.1"/>
    <property type="molecule type" value="Genomic_DNA"/>
</dbReference>
<proteinExistence type="predicted"/>
<organism evidence="2">
    <name type="scientific">mine drainage metagenome</name>
    <dbReference type="NCBI Taxonomy" id="410659"/>
    <lineage>
        <taxon>unclassified sequences</taxon>
        <taxon>metagenomes</taxon>
        <taxon>ecological metagenomes</taxon>
    </lineage>
</organism>
<reference evidence="2" key="1">
    <citation type="submission" date="2013-08" db="EMBL/GenBank/DDBJ databases">
        <authorList>
            <person name="Mendez C."/>
            <person name="Richter M."/>
            <person name="Ferrer M."/>
            <person name="Sanchez J."/>
        </authorList>
    </citation>
    <scope>NUCLEOTIDE SEQUENCE</scope>
</reference>
<gene>
    <name evidence="2" type="ORF">B1A_18428</name>
</gene>
<protein>
    <submittedName>
        <fullName evidence="2">Radical SAM domain protein</fullName>
    </submittedName>
</protein>
<feature type="compositionally biased region" description="Low complexity" evidence="1">
    <location>
        <begin position="105"/>
        <end position="117"/>
    </location>
</feature>
<evidence type="ECO:0000313" key="2">
    <source>
        <dbReference type="EMBL" id="EQD35166.1"/>
    </source>
</evidence>
<reference evidence="2" key="2">
    <citation type="journal article" date="2014" name="ISME J.">
        <title>Microbial stratification in low pH oxic and suboxic macroscopic growths along an acid mine drainage.</title>
        <authorList>
            <person name="Mendez-Garcia C."/>
            <person name="Mesa V."/>
            <person name="Sprenger R.R."/>
            <person name="Richter M."/>
            <person name="Diez M.S."/>
            <person name="Solano J."/>
            <person name="Bargiela R."/>
            <person name="Golyshina O.V."/>
            <person name="Manteca A."/>
            <person name="Ramos J.L."/>
            <person name="Gallego J.R."/>
            <person name="Llorente I."/>
            <person name="Martins Dos Santos V.A."/>
            <person name="Jensen O.N."/>
            <person name="Pelaez A.I."/>
            <person name="Sanchez J."/>
            <person name="Ferrer M."/>
        </authorList>
    </citation>
    <scope>NUCLEOTIDE SEQUENCE</scope>
</reference>
<sequence length="143" mass="15721">GLLDVRLREGHPRRIGDPGRNSAEQLDRALARYRDEPYVKVYTSGSFLDDREVDPESRRALVRAFSGRSRRLLFETLPEFATAETLGPLRDAFSGELEVALGLESTTRGSSRASSTRTPRRPPTSTPVTGSARSGCAPRPTCC</sequence>